<dbReference type="Gene3D" id="3.40.710.10">
    <property type="entry name" value="DD-peptidase/beta-lactamase superfamily"/>
    <property type="match status" value="1"/>
</dbReference>
<evidence type="ECO:0000313" key="3">
    <source>
        <dbReference type="Proteomes" id="UP000292262"/>
    </source>
</evidence>
<dbReference type="Proteomes" id="UP000292262">
    <property type="component" value="Unassembled WGS sequence"/>
</dbReference>
<feature type="domain" description="Beta-lactamase-related" evidence="1">
    <location>
        <begin position="43"/>
        <end position="353"/>
    </location>
</feature>
<dbReference type="SUPFAM" id="SSF56601">
    <property type="entry name" value="beta-lactamase/transpeptidase-like"/>
    <property type="match status" value="1"/>
</dbReference>
<dbReference type="PANTHER" id="PTHR46825:SF9">
    <property type="entry name" value="BETA-LACTAMASE-RELATED DOMAIN-CONTAINING PROTEIN"/>
    <property type="match status" value="1"/>
</dbReference>
<dbReference type="InterPro" id="IPR050491">
    <property type="entry name" value="AmpC-like"/>
</dbReference>
<dbReference type="RefSeq" id="WP_130286702.1">
    <property type="nucleotide sequence ID" value="NZ_SGXE01000002.1"/>
</dbReference>
<protein>
    <submittedName>
        <fullName evidence="2">CubicO group peptidase (Beta-lactamase class C family)</fullName>
    </submittedName>
</protein>
<dbReference type="OrthoDB" id="1522765at2"/>
<dbReference type="Pfam" id="PF00144">
    <property type="entry name" value="Beta-lactamase"/>
    <property type="match status" value="1"/>
</dbReference>
<dbReference type="InterPro" id="IPR001466">
    <property type="entry name" value="Beta-lactam-related"/>
</dbReference>
<dbReference type="InterPro" id="IPR012338">
    <property type="entry name" value="Beta-lactam/transpept-like"/>
</dbReference>
<dbReference type="PROSITE" id="PS51257">
    <property type="entry name" value="PROKAR_LIPOPROTEIN"/>
    <property type="match status" value="1"/>
</dbReference>
<comment type="caution">
    <text evidence="2">The sequence shown here is derived from an EMBL/GenBank/DDBJ whole genome shotgun (WGS) entry which is preliminary data.</text>
</comment>
<dbReference type="PANTHER" id="PTHR46825">
    <property type="entry name" value="D-ALANYL-D-ALANINE-CARBOXYPEPTIDASE/ENDOPEPTIDASE AMPH"/>
    <property type="match status" value="1"/>
</dbReference>
<dbReference type="AlphaFoldDB" id="A0A4Q7P2K6"/>
<proteinExistence type="predicted"/>
<name>A0A4Q7P2K6_9FLAO</name>
<evidence type="ECO:0000313" key="2">
    <source>
        <dbReference type="EMBL" id="RZS93578.1"/>
    </source>
</evidence>
<gene>
    <name evidence="2" type="ORF">EV197_2158</name>
</gene>
<keyword evidence="3" id="KW-1185">Reference proteome</keyword>
<evidence type="ECO:0000259" key="1">
    <source>
        <dbReference type="Pfam" id="PF00144"/>
    </source>
</evidence>
<reference evidence="2 3" key="1">
    <citation type="submission" date="2019-02" db="EMBL/GenBank/DDBJ databases">
        <title>Genomic Encyclopedia of Type Strains, Phase IV (KMG-IV): sequencing the most valuable type-strain genomes for metagenomic binning, comparative biology and taxonomic classification.</title>
        <authorList>
            <person name="Goeker M."/>
        </authorList>
    </citation>
    <scope>NUCLEOTIDE SEQUENCE [LARGE SCALE GENOMIC DNA]</scope>
    <source>
        <strain evidence="2 3">DSM 17196</strain>
    </source>
</reference>
<organism evidence="2 3">
    <name type="scientific">Aquimarina brevivitae</name>
    <dbReference type="NCBI Taxonomy" id="323412"/>
    <lineage>
        <taxon>Bacteria</taxon>
        <taxon>Pseudomonadati</taxon>
        <taxon>Bacteroidota</taxon>
        <taxon>Flavobacteriia</taxon>
        <taxon>Flavobacteriales</taxon>
        <taxon>Flavobacteriaceae</taxon>
        <taxon>Aquimarina</taxon>
    </lineage>
</organism>
<sequence>MPLPKSIITLPAIVFILFFSSCKKDKSNSQSQDREQLVEHQIDSIVNPLIEDTIIAGTVIGIVKKGKIIFLKSYGYADIDKQTPLATTAVFPIASVTKTFTAIATLQLVEKELVALDDTIEQHLDFNTNDKSVTVRQLLNHTSGIKDYTETDIPVQLQEIGYSSDNFLRLLEQKEFDFEPGTAMDYNNSGYYLLALLIEKISGLSYEEYLKKNIFQPIAMQNTGNCYSIAKDSIVGGYTMNEEGNLNPTTLGDLQMAKGAGSLCSTVEDLLKWQIALYHSNELLEKNAYNSMTTANKLRNGAVTNYGLGLEINQHEGNKVFSHNGVIEGFLSDTRYFPESDLTVVTLINTLGKVKPTNISNSIADYFIPKKSITKNFEGNLESLKGIYTGKVMGHPIEMQVIEEKDQLLIQSSKKYPITYVGGNTWIAEDGYTYAFVNDRMQVNAPKMSIILKKQE</sequence>
<accession>A0A4Q7P2K6</accession>
<dbReference type="EMBL" id="SGXE01000002">
    <property type="protein sequence ID" value="RZS93578.1"/>
    <property type="molecule type" value="Genomic_DNA"/>
</dbReference>